<dbReference type="InterPro" id="IPR043686">
    <property type="entry name" value="Uup"/>
</dbReference>
<dbReference type="InterPro" id="IPR032781">
    <property type="entry name" value="ABC_tran_Xtn"/>
</dbReference>
<dbReference type="HAMAP" id="MF_00848">
    <property type="entry name" value="Uup"/>
    <property type="match status" value="1"/>
</dbReference>
<dbReference type="Pfam" id="PF00005">
    <property type="entry name" value="ABC_tran"/>
    <property type="match status" value="2"/>
</dbReference>
<dbReference type="InterPro" id="IPR051309">
    <property type="entry name" value="ABCF_ATPase"/>
</dbReference>
<evidence type="ECO:0000313" key="13">
    <source>
        <dbReference type="Proteomes" id="UP001484239"/>
    </source>
</evidence>
<evidence type="ECO:0000259" key="11">
    <source>
        <dbReference type="PROSITE" id="PS50893"/>
    </source>
</evidence>
<keyword evidence="13" id="KW-1185">Reference proteome</keyword>
<dbReference type="Pfam" id="PF12848">
    <property type="entry name" value="ABC_tran_Xtn"/>
    <property type="match status" value="1"/>
</dbReference>
<dbReference type="GO" id="GO:0005524">
    <property type="term" value="F:ATP binding"/>
    <property type="evidence" value="ECO:0007669"/>
    <property type="project" value="UniProtKB-KW"/>
</dbReference>
<feature type="binding site" evidence="9">
    <location>
        <begin position="318"/>
        <end position="325"/>
    </location>
    <ligand>
        <name>ATP</name>
        <dbReference type="ChEBI" id="CHEBI:30616"/>
        <label>2</label>
    </ligand>
</feature>
<keyword evidence="9" id="KW-0175">Coiled coil</keyword>
<dbReference type="InterPro" id="IPR003439">
    <property type="entry name" value="ABC_transporter-like_ATP-bd"/>
</dbReference>
<evidence type="ECO:0000256" key="2">
    <source>
        <dbReference type="ARBA" id="ARBA00022737"/>
    </source>
</evidence>
<keyword evidence="1 9" id="KW-0963">Cytoplasm</keyword>
<dbReference type="CDD" id="cd03221">
    <property type="entry name" value="ABCF_EF-3"/>
    <property type="match status" value="2"/>
</dbReference>
<evidence type="ECO:0000256" key="4">
    <source>
        <dbReference type="ARBA" id="ARBA00022763"/>
    </source>
</evidence>
<proteinExistence type="inferred from homology"/>
<dbReference type="PANTHER" id="PTHR42855:SF1">
    <property type="entry name" value="ABC TRANSPORTER DOMAIN-CONTAINING PROTEIN"/>
    <property type="match status" value="1"/>
</dbReference>
<dbReference type="Pfam" id="PF16326">
    <property type="entry name" value="ABC_tran_CTD"/>
    <property type="match status" value="1"/>
</dbReference>
<dbReference type="PROSITE" id="PS00211">
    <property type="entry name" value="ABC_TRANSPORTER_1"/>
    <property type="match status" value="2"/>
</dbReference>
<keyword evidence="2 9" id="KW-0677">Repeat</keyword>
<comment type="subcellular location">
    <subcellularLocation>
        <location evidence="9">Cytoplasm</location>
    </subcellularLocation>
    <text evidence="9">Associates with ribosomes.</text>
</comment>
<evidence type="ECO:0000256" key="7">
    <source>
        <dbReference type="ARBA" id="ARBA00023125"/>
    </source>
</evidence>
<gene>
    <name evidence="9" type="primary">uup</name>
    <name evidence="12" type="ORF">WI372_17315</name>
</gene>
<comment type="similarity">
    <text evidence="9">Belongs to the ABC transporter superfamily. ABCF family. Uup subfamily.</text>
</comment>
<dbReference type="InterPro" id="IPR037118">
    <property type="entry name" value="Val-tRNA_synth_C_sf"/>
</dbReference>
<sequence length="615" mass="68460">MALLSCTDLRIAFGGRPLLDGASLHIERGERVGLVGRNGEGKSTLLRILAGRIAPDAGEVVTESGVRIAILDQRVPQGLEGTVASVIAEGLNPRLVMAGEGDHHVQRLASLLEIDPEHAFEALSGGQKRRALLARALADEPDVLILDEPTNHLDIRSILWLENFLRRWNGSLLFVTHDRAFLEALSTRIAELDRGQLTSWDCDYATYLRRREEQLAAEEKEWERQDRKLAQEEAWIRQGIKARRTRNEGRVRALQRLRKERADRRGRVGEVRMEIQTAERSGRRVIEAKDVHWAWDDQVIVDGFTTSILRGDKVGLVGPNGAGKTTLLHLLLGRLEPQAGTVEHGTRLEIAYFDQHRAQLDDTASVADNVAFGSDHVGTGADRRHVLSYLQDFLFSAERSRQPVGALSGGERNRLLLARLFTQPANVLVLDEPTNDLDTETLELLESRLVAFDGTVLVVSHDRAFLDNLCTSTLVFEGDGVVKEYVGGYSDWKRVADRREAAVRESAAGGGAGGGGGAGADGRTNSEERRRHRPHEASRPKKLSYKEQREFEALPDRIEALENELAEVHARLADPEFYASDAEVIRSTTERVDSLEAEIEQLMERWTELGERVPG</sequence>
<dbReference type="Gene3D" id="3.40.50.300">
    <property type="entry name" value="P-loop containing nucleotide triphosphate hydrolases"/>
    <property type="match status" value="2"/>
</dbReference>
<dbReference type="InterPro" id="IPR032524">
    <property type="entry name" value="ABC_tran_C"/>
</dbReference>
<keyword evidence="3 9" id="KW-0547">Nucleotide-binding</keyword>
<keyword evidence="7 9" id="KW-0238">DNA-binding</keyword>
<evidence type="ECO:0000256" key="10">
    <source>
        <dbReference type="SAM" id="MobiDB-lite"/>
    </source>
</evidence>
<dbReference type="Gene3D" id="1.10.287.380">
    <property type="entry name" value="Valyl-tRNA synthetase, C-terminal domain"/>
    <property type="match status" value="1"/>
</dbReference>
<evidence type="ECO:0000256" key="9">
    <source>
        <dbReference type="HAMAP-Rule" id="MF_00848"/>
    </source>
</evidence>
<feature type="compositionally biased region" description="Gly residues" evidence="10">
    <location>
        <begin position="508"/>
        <end position="520"/>
    </location>
</feature>
<dbReference type="SUPFAM" id="SSF52540">
    <property type="entry name" value="P-loop containing nucleoside triphosphate hydrolases"/>
    <property type="match status" value="2"/>
</dbReference>
<dbReference type="InterPro" id="IPR027417">
    <property type="entry name" value="P-loop_NTPase"/>
</dbReference>
<organism evidence="12 13">
    <name type="scientific">Gaopeijia maritima</name>
    <dbReference type="NCBI Taxonomy" id="3119007"/>
    <lineage>
        <taxon>Bacteria</taxon>
        <taxon>Pseudomonadati</taxon>
        <taxon>Gemmatimonadota</taxon>
        <taxon>Longimicrobiia</taxon>
        <taxon>Gaopeijiales</taxon>
        <taxon>Gaopeijiaceae</taxon>
        <taxon>Gaopeijia</taxon>
    </lineage>
</organism>
<keyword evidence="4 9" id="KW-0227">DNA damage</keyword>
<feature type="compositionally biased region" description="Basic and acidic residues" evidence="10">
    <location>
        <begin position="524"/>
        <end position="546"/>
    </location>
</feature>
<evidence type="ECO:0000313" key="12">
    <source>
        <dbReference type="EMBL" id="MEK9502759.1"/>
    </source>
</evidence>
<protein>
    <recommendedName>
        <fullName evidence="9">ATP-binding protein Uup</fullName>
        <ecNumber evidence="9">3.6.1.-</ecNumber>
    </recommendedName>
</protein>
<feature type="domain" description="ABC transporter" evidence="11">
    <location>
        <begin position="286"/>
        <end position="503"/>
    </location>
</feature>
<feature type="domain" description="ABC transporter" evidence="11">
    <location>
        <begin position="4"/>
        <end position="219"/>
    </location>
</feature>
<evidence type="ECO:0000256" key="6">
    <source>
        <dbReference type="ARBA" id="ARBA00022840"/>
    </source>
</evidence>
<feature type="coiled-coil region" evidence="9">
    <location>
        <begin position="585"/>
        <end position="612"/>
    </location>
</feature>
<evidence type="ECO:0000256" key="1">
    <source>
        <dbReference type="ARBA" id="ARBA00022490"/>
    </source>
</evidence>
<name>A0ABU9EF20_9BACT</name>
<feature type="region of interest" description="Disordered" evidence="10">
    <location>
        <begin position="503"/>
        <end position="546"/>
    </location>
</feature>
<dbReference type="InterPro" id="IPR003593">
    <property type="entry name" value="AAA+_ATPase"/>
</dbReference>
<reference evidence="12 13" key="1">
    <citation type="submission" date="2024-02" db="EMBL/GenBank/DDBJ databases">
        <title>A novel Gemmatimonadota bacterium.</title>
        <authorList>
            <person name="Du Z.-J."/>
            <person name="Ye Y.-Q."/>
        </authorList>
    </citation>
    <scope>NUCLEOTIDE SEQUENCE [LARGE SCALE GENOMIC DNA]</scope>
    <source>
        <strain evidence="12 13">DH-20</strain>
    </source>
</reference>
<dbReference type="PROSITE" id="PS50893">
    <property type="entry name" value="ABC_TRANSPORTER_2"/>
    <property type="match status" value="2"/>
</dbReference>
<keyword evidence="8 9" id="KW-0234">DNA repair</keyword>
<accession>A0ABU9EF20</accession>
<dbReference type="EMBL" id="JBBHLI010000015">
    <property type="protein sequence ID" value="MEK9502759.1"/>
    <property type="molecule type" value="Genomic_DNA"/>
</dbReference>
<dbReference type="RefSeq" id="WP_405281206.1">
    <property type="nucleotide sequence ID" value="NZ_JBBHLI010000015.1"/>
</dbReference>
<dbReference type="PANTHER" id="PTHR42855">
    <property type="entry name" value="ABC TRANSPORTER ATP-BINDING SUBUNIT"/>
    <property type="match status" value="1"/>
</dbReference>
<dbReference type="SMART" id="SM00382">
    <property type="entry name" value="AAA"/>
    <property type="match status" value="2"/>
</dbReference>
<evidence type="ECO:0000256" key="5">
    <source>
        <dbReference type="ARBA" id="ARBA00022801"/>
    </source>
</evidence>
<evidence type="ECO:0000256" key="3">
    <source>
        <dbReference type="ARBA" id="ARBA00022741"/>
    </source>
</evidence>
<evidence type="ECO:0000256" key="8">
    <source>
        <dbReference type="ARBA" id="ARBA00023204"/>
    </source>
</evidence>
<comment type="function">
    <text evidence="9">Probably plays a role in ribosome assembly or function. May be involved in resolution of branched DNA intermediates that result from template switching in postreplication gaps. Binds DNA and has ATPase activity.</text>
</comment>
<comment type="catalytic activity">
    <reaction evidence="9">
        <text>ATP + H2O = ADP + phosphate + H(+)</text>
        <dbReference type="Rhea" id="RHEA:13065"/>
        <dbReference type="ChEBI" id="CHEBI:15377"/>
        <dbReference type="ChEBI" id="CHEBI:15378"/>
        <dbReference type="ChEBI" id="CHEBI:30616"/>
        <dbReference type="ChEBI" id="CHEBI:43474"/>
        <dbReference type="ChEBI" id="CHEBI:456216"/>
    </reaction>
</comment>
<dbReference type="Proteomes" id="UP001484239">
    <property type="component" value="Unassembled WGS sequence"/>
</dbReference>
<dbReference type="InterPro" id="IPR017871">
    <property type="entry name" value="ABC_transporter-like_CS"/>
</dbReference>
<dbReference type="EC" id="3.6.1.-" evidence="9"/>
<feature type="binding site" evidence="9">
    <location>
        <begin position="36"/>
        <end position="43"/>
    </location>
    <ligand>
        <name>ATP</name>
        <dbReference type="ChEBI" id="CHEBI:30616"/>
        <label>1</label>
    </ligand>
</feature>
<keyword evidence="6 9" id="KW-0067">ATP-binding</keyword>
<comment type="caution">
    <text evidence="12">The sequence shown here is derived from an EMBL/GenBank/DDBJ whole genome shotgun (WGS) entry which is preliminary data.</text>
</comment>
<keyword evidence="5 9" id="KW-0378">Hydrolase</keyword>